<dbReference type="InterPro" id="IPR004304">
    <property type="entry name" value="FmdA_AmdA"/>
</dbReference>
<dbReference type="PANTHER" id="PTHR31891:SF1">
    <property type="entry name" value="FORMAMIDASE C869.04-RELATED"/>
    <property type="match status" value="1"/>
</dbReference>
<dbReference type="Gene3D" id="2.60.120.580">
    <property type="entry name" value="Acetamidase/Formamidase-like domains"/>
    <property type="match status" value="2"/>
</dbReference>
<dbReference type="AlphaFoldDB" id="A0A221T274"/>
<organism evidence="1 2">
    <name type="scientific">Deinococcus ficus</name>
    <dbReference type="NCBI Taxonomy" id="317577"/>
    <lineage>
        <taxon>Bacteria</taxon>
        <taxon>Thermotogati</taxon>
        <taxon>Deinococcota</taxon>
        <taxon>Deinococci</taxon>
        <taxon>Deinococcales</taxon>
        <taxon>Deinococcaceae</taxon>
        <taxon>Deinococcus</taxon>
    </lineage>
</organism>
<dbReference type="SUPFAM" id="SSF141130">
    <property type="entry name" value="Acetamidase/Formamidase-like"/>
    <property type="match status" value="1"/>
</dbReference>
<dbReference type="Proteomes" id="UP000259030">
    <property type="component" value="Plasmid pDFI2"/>
</dbReference>
<geneLocation type="plasmid" evidence="2">
    <name>pdfi2</name>
</geneLocation>
<protein>
    <submittedName>
        <fullName evidence="1">Formamidase</fullName>
    </submittedName>
</protein>
<evidence type="ECO:0000313" key="2">
    <source>
        <dbReference type="Proteomes" id="UP000259030"/>
    </source>
</evidence>
<dbReference type="KEGG" id="dfc:DFI_17430"/>
<dbReference type="EMBL" id="CP021083">
    <property type="protein sequence ID" value="ASN82966.1"/>
    <property type="molecule type" value="Genomic_DNA"/>
</dbReference>
<name>A0A221T274_9DEIO</name>
<dbReference type="Gene3D" id="3.10.28.20">
    <property type="entry name" value="Acetamidase/Formamidase-like domains"/>
    <property type="match status" value="1"/>
</dbReference>
<keyword evidence="1" id="KW-0614">Plasmid</keyword>
<evidence type="ECO:0000313" key="1">
    <source>
        <dbReference type="EMBL" id="ASN82966.1"/>
    </source>
</evidence>
<dbReference type="PANTHER" id="PTHR31891">
    <property type="entry name" value="FORMAMIDASE C869.04-RELATED"/>
    <property type="match status" value="1"/>
</dbReference>
<gene>
    <name evidence="1" type="ORF">DFI_17430</name>
</gene>
<dbReference type="GO" id="GO:0016811">
    <property type="term" value="F:hydrolase activity, acting on carbon-nitrogen (but not peptide) bonds, in linear amides"/>
    <property type="evidence" value="ECO:0007669"/>
    <property type="project" value="InterPro"/>
</dbReference>
<keyword evidence="2" id="KW-1185">Reference proteome</keyword>
<proteinExistence type="predicted"/>
<sequence length="373" mass="39003">MVPGRALGVRGAGAVGARRVAQSRRAPQPRVPCPAPPCREARLTAHRLPASDLHTVWDATLPPALRVGSGDVVEFVTVDASGGGVARQVAAGTLACPEALRAEVLASACPAMTPTGGVAGHPLTGPVFIEDARPGDTLEVELLDVRTAAWGWNACRPGGIGLLDDRVPGQYTHFWDLRDGAFTDFLDVARVPLAPFPGVIGVAPGAPGPHRTAPPRQVGGNLDVRQLTAGARLFLPVEVPGALLSVGDVHAAQGDGEVCSTGIETDGVVTARVHLHRAGTGRRLRTPELQATPEPTGLWRKGAYVTTGNEPTLLDAARTALGALLEHLEHEYGLSFVQAYVLASACVDLRISQLVDAPHFTVSAHLPLSIFNR</sequence>
<reference evidence="1 2" key="1">
    <citation type="submission" date="2017-05" db="EMBL/GenBank/DDBJ databases">
        <title>The complete genome sequence of Deinococcus ficus isolated from the rhizosphere of the Ficus religiosa L. in Taiwan.</title>
        <authorList>
            <person name="Wu K.-M."/>
            <person name="Liao T.-L."/>
            <person name="Liu Y.-M."/>
            <person name="Young C.-C."/>
            <person name="Tsai S.-F."/>
        </authorList>
    </citation>
    <scope>NUCLEOTIDE SEQUENCE [LARGE SCALE GENOMIC DNA]</scope>
    <source>
        <strain evidence="1 2">CC-FR2-10</strain>
        <plasmid evidence="2">pdfi2</plasmid>
    </source>
</reference>
<dbReference type="Pfam" id="PF03069">
    <property type="entry name" value="FmdA_AmdA"/>
    <property type="match status" value="2"/>
</dbReference>
<dbReference type="STRING" id="317577.GCA_000419625_03565"/>
<accession>A0A221T274</accession>